<evidence type="ECO:0000256" key="2">
    <source>
        <dbReference type="SAM" id="SignalP"/>
    </source>
</evidence>
<proteinExistence type="predicted"/>
<feature type="signal peptide" evidence="2">
    <location>
        <begin position="1"/>
        <end position="19"/>
    </location>
</feature>
<name>A0A8J3D8Y0_9BACT</name>
<comment type="caution">
    <text evidence="3">The sequence shown here is derived from an EMBL/GenBank/DDBJ whole genome shotgun (WGS) entry which is preliminary data.</text>
</comment>
<evidence type="ECO:0000313" key="3">
    <source>
        <dbReference type="EMBL" id="GHB91271.1"/>
    </source>
</evidence>
<evidence type="ECO:0008006" key="5">
    <source>
        <dbReference type="Google" id="ProtNLM"/>
    </source>
</evidence>
<feature type="region of interest" description="Disordered" evidence="1">
    <location>
        <begin position="1093"/>
        <end position="1118"/>
    </location>
</feature>
<dbReference type="Pfam" id="PF17957">
    <property type="entry name" value="Big_7"/>
    <property type="match status" value="6"/>
</dbReference>
<keyword evidence="4" id="KW-1185">Reference proteome</keyword>
<feature type="chain" id="PRO_5035327547" description="Ig-like domain-containing protein" evidence="2">
    <location>
        <begin position="20"/>
        <end position="1266"/>
    </location>
</feature>
<organism evidence="3 4">
    <name type="scientific">Cerasicoccus arenae</name>
    <dbReference type="NCBI Taxonomy" id="424488"/>
    <lineage>
        <taxon>Bacteria</taxon>
        <taxon>Pseudomonadati</taxon>
        <taxon>Verrucomicrobiota</taxon>
        <taxon>Opitutia</taxon>
        <taxon>Puniceicoccales</taxon>
        <taxon>Cerasicoccaceae</taxon>
        <taxon>Cerasicoccus</taxon>
    </lineage>
</organism>
<dbReference type="PROSITE" id="PS00018">
    <property type="entry name" value="EF_HAND_1"/>
    <property type="match status" value="1"/>
</dbReference>
<evidence type="ECO:0000313" key="4">
    <source>
        <dbReference type="Proteomes" id="UP000642829"/>
    </source>
</evidence>
<gene>
    <name evidence="3" type="ORF">GCM10007047_02900</name>
</gene>
<sequence length="1266" mass="137711">MRLFPFLFLLLCAASVLNAGPTYPAWWLSEGVVASQPPPAPGEAGYDQATYDAWMASNYGVANLGQAKNLAHAAYDAMEAAETGSAGTTISTMVGNFSTDPDDNYVALNLGQLKAIAAPFYERMHAVGFLVTLTDGTVITSGDEYPWNPTTPVSENYALANLGQLKHVFSFTLDGWPPSAGADISIISPTSGTSILEGESISIKAWATNVGAEIDRVEFYVDDVLQYETGYAIDDVYTWTWYNASLINDSDTAHALKVIMVDVNSYQVESDTSTLNVYLDSDNDHLPDWWEMSNFANLDEFPDGDPDQDEATNLFEYVSGTDPNNELDDPANADSVVALVAPLDGDSILDKQSMIISAMATDNDTTIEHVEFYYDATLIASVYTPTSEDVYTWNWHNLPMIGTDATYSLTAVAVDIYGHRATSSAINLSIEVDSDEDGLPDFWELAKWSNLDQDGSGDPDNDQANNLFEFTHGTEPHVADTPYLNALSLVSVDSPQDGDKYFVGESLELTATATDSDTSIERVEFYANAQLIGTDYSPNPNSGYSFNWADLPLESDADTTYTFFARVIDEYGHLVDSANVSITVWKDTDTDGLPDTWEIQYFTNLDADPTGHSDADKANNLFEFLNGTNPVIEDIPSPNAESVITLILPSPTGSQVWQDESVELAATAMDADTEIDRVEFYYDDNFIGAVTSPIQGDLYYMLWNDLPNLGNGLVTTYITAKVIDVYGHRVDALQEAPLDIRGDADGDRLQDDWEITHFGVIDHDRQGDFDGDGYLNGFEHDNSTDPTDNNDYPLDNPSVIALVSPLDGSTVWEGEAVSLKASATDSDSILDRVEFYADGTLLGIDFLAANDVYAYNWKKPTADLNDGITARIIIARVYDSFGHSVDSGAITLNVIEDKDGDHMRDDDERYYFGGLSQEPNGDFDGDDASNRLELDAGSDPTNINDTPGGSPTVIAWNSPIDGDIVWQGDALNLVVAASDADTAIARVEFYDGATLLGIDVVPENSSNYSITWSPLPAQTSSLNSHTLTAQVVDAYGSVTVSSLISISIQGDLDLDGLGDDWELLHFSDLNETPEGDADSDNVSNLAEYLLGFNPNDTDSDDDTILDDAEDRDGDGAPDGWELFYGDFADYETADSGRDPDGDTLTNLLEYQYNRHPGVFDSDLIDLDDDGLLDRWEQKIIDAGLTDQDNDGDVDFYDVLGMDDFDGDGDTNAQEYANGTDPTDSTNSITDDPDADGLGSDAELLLLTHSLKPDNPSVQLSAAPVQN</sequence>
<dbReference type="EMBL" id="BMXG01000001">
    <property type="protein sequence ID" value="GHB91271.1"/>
    <property type="molecule type" value="Genomic_DNA"/>
</dbReference>
<dbReference type="RefSeq" id="WP_189511101.1">
    <property type="nucleotide sequence ID" value="NZ_BMXG01000001.1"/>
</dbReference>
<feature type="compositionally biased region" description="Acidic residues" evidence="1">
    <location>
        <begin position="1097"/>
        <end position="1112"/>
    </location>
</feature>
<dbReference type="Proteomes" id="UP000642829">
    <property type="component" value="Unassembled WGS sequence"/>
</dbReference>
<reference evidence="3" key="2">
    <citation type="submission" date="2020-09" db="EMBL/GenBank/DDBJ databases">
        <authorList>
            <person name="Sun Q."/>
            <person name="Kim S."/>
        </authorList>
    </citation>
    <scope>NUCLEOTIDE SEQUENCE</scope>
    <source>
        <strain evidence="3">KCTC 12870</strain>
    </source>
</reference>
<dbReference type="AlphaFoldDB" id="A0A8J3D8Y0"/>
<dbReference type="InterPro" id="IPR013783">
    <property type="entry name" value="Ig-like_fold"/>
</dbReference>
<protein>
    <recommendedName>
        <fullName evidence="5">Ig-like domain-containing protein</fullName>
    </recommendedName>
</protein>
<keyword evidence="2" id="KW-0732">Signal</keyword>
<feature type="compositionally biased region" description="Polar residues" evidence="1">
    <location>
        <begin position="1210"/>
        <end position="1229"/>
    </location>
</feature>
<dbReference type="Gene3D" id="2.60.40.10">
    <property type="entry name" value="Immunoglobulins"/>
    <property type="match status" value="6"/>
</dbReference>
<feature type="region of interest" description="Disordered" evidence="1">
    <location>
        <begin position="1204"/>
        <end position="1238"/>
    </location>
</feature>
<reference evidence="3" key="1">
    <citation type="journal article" date="2014" name="Int. J. Syst. Evol. Microbiol.">
        <title>Complete genome sequence of Corynebacterium casei LMG S-19264T (=DSM 44701T), isolated from a smear-ripened cheese.</title>
        <authorList>
            <consortium name="US DOE Joint Genome Institute (JGI-PGF)"/>
            <person name="Walter F."/>
            <person name="Albersmeier A."/>
            <person name="Kalinowski J."/>
            <person name="Ruckert C."/>
        </authorList>
    </citation>
    <scope>NUCLEOTIDE SEQUENCE</scope>
    <source>
        <strain evidence="3">KCTC 12870</strain>
    </source>
</reference>
<accession>A0A8J3D8Y0</accession>
<evidence type="ECO:0000256" key="1">
    <source>
        <dbReference type="SAM" id="MobiDB-lite"/>
    </source>
</evidence>
<dbReference type="InterPro" id="IPR018247">
    <property type="entry name" value="EF_Hand_1_Ca_BS"/>
</dbReference>